<organism evidence="4 5">
    <name type="scientific">Microbacterium aurum</name>
    <dbReference type="NCBI Taxonomy" id="36805"/>
    <lineage>
        <taxon>Bacteria</taxon>
        <taxon>Bacillati</taxon>
        <taxon>Actinomycetota</taxon>
        <taxon>Actinomycetes</taxon>
        <taxon>Micrococcales</taxon>
        <taxon>Microbacteriaceae</taxon>
        <taxon>Microbacterium</taxon>
    </lineage>
</organism>
<feature type="transmembrane region" description="Helical" evidence="2">
    <location>
        <begin position="40"/>
        <end position="60"/>
    </location>
</feature>
<sequence length="314" mass="32742">MSHDDTPIDETAPGRRDAVREKAQLVHAQQSRARMLRRSALVAGVVGAVAVVAVVVSWAVGSAASRPQLTPVDAQNDGFAVTSVTAGSSQIDSLDAATPAPTETPQGEESAAPSPTATASGVVDIHVYVDYLSPGAREWQLANSQQLTQWVADGAVTLTYHPVSMLTAKSNGTKYSLRAASAAACVASYAPESFFTFNDDLLQRQPAVDSDGWSDKELADIAQANGSDDPKALRECIETEAYASWVKAATERAITGIPGADGLSLTGTPMVVVNGQQYVGEMTDPAEFSQFVLTSASGAYQKAKSATPTPTVAP</sequence>
<dbReference type="RefSeq" id="WP_076690113.1">
    <property type="nucleotide sequence ID" value="NZ_CP018762.1"/>
</dbReference>
<dbReference type="EMBL" id="CP018762">
    <property type="protein sequence ID" value="APZ33796.1"/>
    <property type="molecule type" value="Genomic_DNA"/>
</dbReference>
<protein>
    <submittedName>
        <fullName evidence="4">Protein-disulfide isomerase</fullName>
    </submittedName>
</protein>
<dbReference type="AlphaFoldDB" id="A0A1P8U6Q7"/>
<evidence type="ECO:0000313" key="5">
    <source>
        <dbReference type="Proteomes" id="UP000187185"/>
    </source>
</evidence>
<evidence type="ECO:0000256" key="1">
    <source>
        <dbReference type="SAM" id="MobiDB-lite"/>
    </source>
</evidence>
<dbReference type="Proteomes" id="UP000187185">
    <property type="component" value="Chromosome"/>
</dbReference>
<keyword evidence="4" id="KW-0413">Isomerase</keyword>
<dbReference type="Pfam" id="PF13462">
    <property type="entry name" value="Thioredoxin_4"/>
    <property type="match status" value="1"/>
</dbReference>
<dbReference type="KEGG" id="maur:BOH66_05635"/>
<evidence type="ECO:0000313" key="4">
    <source>
        <dbReference type="EMBL" id="APZ33796.1"/>
    </source>
</evidence>
<evidence type="ECO:0000259" key="3">
    <source>
        <dbReference type="Pfam" id="PF13462"/>
    </source>
</evidence>
<dbReference type="InterPro" id="IPR012336">
    <property type="entry name" value="Thioredoxin-like_fold"/>
</dbReference>
<name>A0A1P8U6Q7_9MICO</name>
<keyword evidence="2" id="KW-0812">Transmembrane</keyword>
<evidence type="ECO:0000256" key="2">
    <source>
        <dbReference type="SAM" id="Phobius"/>
    </source>
</evidence>
<dbReference type="GO" id="GO:0016853">
    <property type="term" value="F:isomerase activity"/>
    <property type="evidence" value="ECO:0007669"/>
    <property type="project" value="UniProtKB-KW"/>
</dbReference>
<dbReference type="SUPFAM" id="SSF52833">
    <property type="entry name" value="Thioredoxin-like"/>
    <property type="match status" value="1"/>
</dbReference>
<keyword evidence="5" id="KW-1185">Reference proteome</keyword>
<accession>A0A1P8U6Q7</accession>
<dbReference type="STRING" id="36805.BOH66_05635"/>
<dbReference type="OrthoDB" id="117402at2"/>
<keyword evidence="2" id="KW-1133">Transmembrane helix</keyword>
<gene>
    <name evidence="4" type="ORF">BOH66_05635</name>
</gene>
<keyword evidence="2" id="KW-0472">Membrane</keyword>
<feature type="region of interest" description="Disordered" evidence="1">
    <location>
        <begin position="90"/>
        <end position="118"/>
    </location>
</feature>
<dbReference type="InterPro" id="IPR036249">
    <property type="entry name" value="Thioredoxin-like_sf"/>
</dbReference>
<reference evidence="4 5" key="1">
    <citation type="submission" date="2016-12" db="EMBL/GenBank/DDBJ databases">
        <title>Complete genome sequence of Microbacterium aurum KACC 15219.</title>
        <authorList>
            <person name="Jung Y."/>
            <person name="Shin J.-H."/>
            <person name="Lee Y.-J."/>
            <person name="Yi H."/>
            <person name="Bahn Y.-S."/>
            <person name="Kim J.F."/>
            <person name="Lee D.-W."/>
        </authorList>
    </citation>
    <scope>NUCLEOTIDE SEQUENCE [LARGE SCALE GENOMIC DNA]</scope>
    <source>
        <strain evidence="4 5">KACC 15219</strain>
    </source>
</reference>
<dbReference type="Gene3D" id="3.40.30.10">
    <property type="entry name" value="Glutaredoxin"/>
    <property type="match status" value="1"/>
</dbReference>
<proteinExistence type="predicted"/>
<feature type="domain" description="Thioredoxin-like fold" evidence="3">
    <location>
        <begin position="123"/>
        <end position="291"/>
    </location>
</feature>